<gene>
    <name evidence="1" type="ORF">EV182_003127</name>
</gene>
<evidence type="ECO:0000313" key="1">
    <source>
        <dbReference type="EMBL" id="KAJ1678899.1"/>
    </source>
</evidence>
<accession>A0ACC1HQU4</accession>
<keyword evidence="2" id="KW-1185">Reference proteome</keyword>
<organism evidence="1 2">
    <name type="scientific">Spiromyces aspiralis</name>
    <dbReference type="NCBI Taxonomy" id="68401"/>
    <lineage>
        <taxon>Eukaryota</taxon>
        <taxon>Fungi</taxon>
        <taxon>Fungi incertae sedis</taxon>
        <taxon>Zoopagomycota</taxon>
        <taxon>Kickxellomycotina</taxon>
        <taxon>Kickxellomycetes</taxon>
        <taxon>Kickxellales</taxon>
        <taxon>Kickxellaceae</taxon>
        <taxon>Spiromyces</taxon>
    </lineage>
</organism>
<dbReference type="EMBL" id="JAMZIH010000766">
    <property type="protein sequence ID" value="KAJ1678899.1"/>
    <property type="molecule type" value="Genomic_DNA"/>
</dbReference>
<name>A0ACC1HQU4_9FUNG</name>
<evidence type="ECO:0000313" key="2">
    <source>
        <dbReference type="Proteomes" id="UP001145114"/>
    </source>
</evidence>
<feature type="non-terminal residue" evidence="1">
    <location>
        <position position="77"/>
    </location>
</feature>
<sequence>MSKQWAVLVDKEQRIYRNAKSPDGLRDYAVRPDIQTLYAILEYSASEFADRDALGYRDVLDVIVEEKDIKKVVNGEE</sequence>
<dbReference type="Proteomes" id="UP001145114">
    <property type="component" value="Unassembled WGS sequence"/>
</dbReference>
<protein>
    <submittedName>
        <fullName evidence="1">Uncharacterized protein</fullName>
    </submittedName>
</protein>
<reference evidence="1" key="1">
    <citation type="submission" date="2022-06" db="EMBL/GenBank/DDBJ databases">
        <title>Phylogenomic reconstructions and comparative analyses of Kickxellomycotina fungi.</title>
        <authorList>
            <person name="Reynolds N.K."/>
            <person name="Stajich J.E."/>
            <person name="Barry K."/>
            <person name="Grigoriev I.V."/>
            <person name="Crous P."/>
            <person name="Smith M.E."/>
        </authorList>
    </citation>
    <scope>NUCLEOTIDE SEQUENCE</scope>
    <source>
        <strain evidence="1">RSA 2271</strain>
    </source>
</reference>
<comment type="caution">
    <text evidence="1">The sequence shown here is derived from an EMBL/GenBank/DDBJ whole genome shotgun (WGS) entry which is preliminary data.</text>
</comment>
<proteinExistence type="predicted"/>